<dbReference type="FunFam" id="1.25.40.80:FF:000004">
    <property type="entry name" value="Deoxyribodipyrimidine photolyase"/>
    <property type="match status" value="1"/>
</dbReference>
<dbReference type="InterPro" id="IPR008148">
    <property type="entry name" value="DNA_photolyase_2"/>
</dbReference>
<dbReference type="EC" id="4.1.99.3" evidence="4"/>
<comment type="catalytic activity">
    <reaction evidence="13">
        <text>cyclobutadipyrimidine (in DNA) = 2 pyrimidine residues (in DNA).</text>
        <dbReference type="EC" id="4.1.99.3"/>
    </reaction>
</comment>
<keyword evidence="8" id="KW-0274">FAD</keyword>
<protein>
    <recommendedName>
        <fullName evidence="5">Deoxyribodipyrimidine photo-lyase</fullName>
        <ecNumber evidence="4">4.1.99.3</ecNumber>
    </recommendedName>
    <alternativeName>
        <fullName evidence="12">DNA photolyase</fullName>
    </alternativeName>
</protein>
<organism evidence="15 16">
    <name type="scientific">Williamwhitmania taraxaci</name>
    <dbReference type="NCBI Taxonomy" id="1640674"/>
    <lineage>
        <taxon>Bacteria</taxon>
        <taxon>Pseudomonadati</taxon>
        <taxon>Bacteroidota</taxon>
        <taxon>Bacteroidia</taxon>
        <taxon>Bacteroidales</taxon>
        <taxon>Williamwhitmaniaceae</taxon>
        <taxon>Williamwhitmania</taxon>
    </lineage>
</organism>
<dbReference type="InterPro" id="IPR036155">
    <property type="entry name" value="Crypto/Photolyase_N_sf"/>
</dbReference>
<dbReference type="InterPro" id="IPR052219">
    <property type="entry name" value="Photolyase_Class-2"/>
</dbReference>
<gene>
    <name evidence="15" type="ORF">SAMN05216323_100632</name>
</gene>
<dbReference type="GO" id="GO:0003677">
    <property type="term" value="F:DNA binding"/>
    <property type="evidence" value="ECO:0007669"/>
    <property type="project" value="UniProtKB-KW"/>
</dbReference>
<accession>A0A1G6H2Q1</accession>
<dbReference type="InterPro" id="IPR036134">
    <property type="entry name" value="Crypto/Photolyase_FAD-like_sf"/>
</dbReference>
<dbReference type="FunFam" id="1.10.579.10:FF:000002">
    <property type="entry name" value="Deoxyribodipyrimidine photolyase"/>
    <property type="match status" value="1"/>
</dbReference>
<evidence type="ECO:0000313" key="16">
    <source>
        <dbReference type="Proteomes" id="UP000199452"/>
    </source>
</evidence>
<evidence type="ECO:0000256" key="11">
    <source>
        <dbReference type="ARBA" id="ARBA00023239"/>
    </source>
</evidence>
<evidence type="ECO:0000256" key="12">
    <source>
        <dbReference type="ARBA" id="ARBA00031671"/>
    </source>
</evidence>
<dbReference type="Gene3D" id="1.25.40.80">
    <property type="match status" value="1"/>
</dbReference>
<dbReference type="SUPFAM" id="SSF48173">
    <property type="entry name" value="Cryptochrome/photolyase FAD-binding domain"/>
    <property type="match status" value="1"/>
</dbReference>
<evidence type="ECO:0000256" key="6">
    <source>
        <dbReference type="ARBA" id="ARBA00022630"/>
    </source>
</evidence>
<dbReference type="Pfam" id="PF00875">
    <property type="entry name" value="DNA_photolyase"/>
    <property type="match status" value="1"/>
</dbReference>
<dbReference type="STRING" id="1640674.SAMN05216323_100632"/>
<proteinExistence type="inferred from homology"/>
<dbReference type="Gene3D" id="3.40.50.620">
    <property type="entry name" value="HUPs"/>
    <property type="match status" value="1"/>
</dbReference>
<name>A0A1G6H2Q1_9BACT</name>
<dbReference type="AlphaFoldDB" id="A0A1G6H2Q1"/>
<keyword evidence="6" id="KW-0285">Flavoprotein</keyword>
<evidence type="ECO:0000256" key="13">
    <source>
        <dbReference type="ARBA" id="ARBA00033999"/>
    </source>
</evidence>
<dbReference type="Gene3D" id="1.10.579.10">
    <property type="entry name" value="DNA Cyclobutane Dipyrimidine Photolyase, subunit A, domain 3"/>
    <property type="match status" value="1"/>
</dbReference>
<keyword evidence="10" id="KW-0234">DNA repair</keyword>
<dbReference type="InterPro" id="IPR014729">
    <property type="entry name" value="Rossmann-like_a/b/a_fold"/>
</dbReference>
<comment type="cofactor">
    <cofactor evidence="1">
        <name>(6R)-5,10-methylene-5,6,7,8-tetrahydrofolate</name>
        <dbReference type="ChEBI" id="CHEBI:15636"/>
    </cofactor>
</comment>
<dbReference type="NCBIfam" id="TIGR00591">
    <property type="entry name" value="phr2"/>
    <property type="match status" value="1"/>
</dbReference>
<reference evidence="15 16" key="1">
    <citation type="submission" date="2016-09" db="EMBL/GenBank/DDBJ databases">
        <authorList>
            <person name="Capua I."/>
            <person name="De Benedictis P."/>
            <person name="Joannis T."/>
            <person name="Lombin L.H."/>
            <person name="Cattoli G."/>
        </authorList>
    </citation>
    <scope>NUCLEOTIDE SEQUENCE [LARGE SCALE GENOMIC DNA]</scope>
    <source>
        <strain evidence="15 16">A7P-90m</strain>
    </source>
</reference>
<dbReference type="FunFam" id="3.40.50.620:FF:000110">
    <property type="entry name" value="Deoxyribodipyrimidine photolyase"/>
    <property type="match status" value="1"/>
</dbReference>
<feature type="domain" description="Photolyase/cryptochrome alpha/beta" evidence="14">
    <location>
        <begin position="18"/>
        <end position="148"/>
    </location>
</feature>
<dbReference type="InterPro" id="IPR006050">
    <property type="entry name" value="DNA_photolyase_N"/>
</dbReference>
<keyword evidence="16" id="KW-1185">Reference proteome</keyword>
<dbReference type="Proteomes" id="UP000199452">
    <property type="component" value="Unassembled WGS sequence"/>
</dbReference>
<evidence type="ECO:0000256" key="10">
    <source>
        <dbReference type="ARBA" id="ARBA00023204"/>
    </source>
</evidence>
<keyword evidence="11 15" id="KW-0456">Lyase</keyword>
<keyword evidence="7" id="KW-0227">DNA damage</keyword>
<dbReference type="SUPFAM" id="SSF52425">
    <property type="entry name" value="Cryptochrome/photolyase, N-terminal domain"/>
    <property type="match status" value="1"/>
</dbReference>
<comment type="cofactor">
    <cofactor evidence="2">
        <name>FAD</name>
        <dbReference type="ChEBI" id="CHEBI:57692"/>
    </cofactor>
</comment>
<dbReference type="PANTHER" id="PTHR10211:SF0">
    <property type="entry name" value="DEOXYRIBODIPYRIMIDINE PHOTO-LYASE"/>
    <property type="match status" value="1"/>
</dbReference>
<evidence type="ECO:0000256" key="2">
    <source>
        <dbReference type="ARBA" id="ARBA00001974"/>
    </source>
</evidence>
<dbReference type="GO" id="GO:0009650">
    <property type="term" value="P:UV protection"/>
    <property type="evidence" value="ECO:0007669"/>
    <property type="project" value="UniProtKB-ARBA"/>
</dbReference>
<evidence type="ECO:0000259" key="14">
    <source>
        <dbReference type="PROSITE" id="PS51645"/>
    </source>
</evidence>
<dbReference type="EMBL" id="FMYP01000006">
    <property type="protein sequence ID" value="SDB88424.1"/>
    <property type="molecule type" value="Genomic_DNA"/>
</dbReference>
<evidence type="ECO:0000256" key="4">
    <source>
        <dbReference type="ARBA" id="ARBA00013149"/>
    </source>
</evidence>
<evidence type="ECO:0000256" key="7">
    <source>
        <dbReference type="ARBA" id="ARBA00022763"/>
    </source>
</evidence>
<evidence type="ECO:0000256" key="3">
    <source>
        <dbReference type="ARBA" id="ARBA00006409"/>
    </source>
</evidence>
<dbReference type="PROSITE" id="PS51645">
    <property type="entry name" value="PHR_CRY_ALPHA_BETA"/>
    <property type="match status" value="1"/>
</dbReference>
<evidence type="ECO:0000256" key="9">
    <source>
        <dbReference type="ARBA" id="ARBA00023125"/>
    </source>
</evidence>
<keyword evidence="9" id="KW-0238">DNA-binding</keyword>
<dbReference type="OrthoDB" id="9772484at2"/>
<sequence length="446" mass="51293">MVLPGRIKLEKHGVEGSGPVVYWMSRDQRMEDNWALIYSLELSKQRDSYAIVIFCLTPDFSETINRTLKFMVDGLKVVFRNLINKNIPVYLLQGDPTTVIPPFIKQMNASILVTDFDPLLTKRQWKTSVGETLSAPIITVDSHNIVPCSIASPKQEFGAYTLRPKINKLLNDYLQDFPTIPLQKTTGSGRFPEPIWPTIPDSNENIPPINWIKPGEQAAAIHLQKFIANKLNGYAEKRNHPELNWLSNLSPYLHFGQISAQRVALEVIKSDTDPEDKGAFLEELIVRRELSDNYCFYNPNYNTFEGFPAWAKISHNLHRNDEREYIYTQETFEQALTHDKLWNAAQKELTRTGKMHGYLRMYWAKKILEWTTSPEEAQSIAIYLNDKYSLDGSDPNGYAGIAWSIGGLHDRAWFERSTFGKIRYMNSNGAKRKFDVEKYIANNESE</sequence>
<evidence type="ECO:0000256" key="5">
    <source>
        <dbReference type="ARBA" id="ARBA00014046"/>
    </source>
</evidence>
<comment type="similarity">
    <text evidence="3">Belongs to the DNA photolyase class-2 family.</text>
</comment>
<dbReference type="PANTHER" id="PTHR10211">
    <property type="entry name" value="DEOXYRIBODIPYRIMIDINE PHOTOLYASE"/>
    <property type="match status" value="1"/>
</dbReference>
<evidence type="ECO:0000256" key="8">
    <source>
        <dbReference type="ARBA" id="ARBA00022827"/>
    </source>
</evidence>
<evidence type="ECO:0000313" key="15">
    <source>
        <dbReference type="EMBL" id="SDB88424.1"/>
    </source>
</evidence>
<dbReference type="GO" id="GO:0003904">
    <property type="term" value="F:deoxyribodipyrimidine photo-lyase activity"/>
    <property type="evidence" value="ECO:0007669"/>
    <property type="project" value="UniProtKB-EC"/>
</dbReference>
<evidence type="ECO:0000256" key="1">
    <source>
        <dbReference type="ARBA" id="ARBA00001932"/>
    </source>
</evidence>
<dbReference type="RefSeq" id="WP_092435466.1">
    <property type="nucleotide sequence ID" value="NZ_FMYP01000006.1"/>
</dbReference>
<dbReference type="GO" id="GO:0000719">
    <property type="term" value="P:photoreactive repair"/>
    <property type="evidence" value="ECO:0007669"/>
    <property type="project" value="TreeGrafter"/>
</dbReference>